<evidence type="ECO:0000256" key="2">
    <source>
        <dbReference type="ARBA" id="ARBA00008639"/>
    </source>
</evidence>
<evidence type="ECO:0000256" key="1">
    <source>
        <dbReference type="ARBA" id="ARBA00001933"/>
    </source>
</evidence>
<proteinExistence type="inferred from homology"/>
<dbReference type="InterPro" id="IPR001926">
    <property type="entry name" value="TrpB-like_PALP"/>
</dbReference>
<keyword evidence="8" id="KW-1185">Reference proteome</keyword>
<dbReference type="PANTHER" id="PTHR43780:SF2">
    <property type="entry name" value="1-AMINOCYCLOPROPANE-1-CARBOXYLATE DEAMINASE-RELATED"/>
    <property type="match status" value="1"/>
</dbReference>
<dbReference type="Gene3D" id="3.40.50.1100">
    <property type="match status" value="2"/>
</dbReference>
<dbReference type="KEGG" id="fki:FK004_00335"/>
<dbReference type="EMBL" id="CP020919">
    <property type="protein sequence ID" value="AWG23781.1"/>
    <property type="molecule type" value="Genomic_DNA"/>
</dbReference>
<dbReference type="InterPro" id="IPR027278">
    <property type="entry name" value="ACCD_DCysDesulf"/>
</dbReference>
<keyword evidence="3 5" id="KW-0663">Pyridoxal phosphate</keyword>
<feature type="modified residue" description="N6-(pyridoxal phosphate)lysine" evidence="5">
    <location>
        <position position="36"/>
    </location>
</feature>
<evidence type="ECO:0000256" key="5">
    <source>
        <dbReference type="PIRSR" id="PIRSR006278-2"/>
    </source>
</evidence>
<accession>A0A2S1LJD4</accession>
<evidence type="ECO:0000313" key="7">
    <source>
        <dbReference type="EMBL" id="AWG23781.1"/>
    </source>
</evidence>
<dbReference type="PANTHER" id="PTHR43780">
    <property type="entry name" value="1-AMINOCYCLOPROPANE-1-CARBOXYLATE DEAMINASE-RELATED"/>
    <property type="match status" value="1"/>
</dbReference>
<evidence type="ECO:0000313" key="8">
    <source>
        <dbReference type="Proteomes" id="UP000244677"/>
    </source>
</evidence>
<comment type="similarity">
    <text evidence="2">Belongs to the ACC deaminase/D-cysteine desulfhydrase family.</text>
</comment>
<evidence type="ECO:0000256" key="4">
    <source>
        <dbReference type="PIRSR" id="PIRSR006278-1"/>
    </source>
</evidence>
<organism evidence="7 8">
    <name type="scientific">Flavobacterium kingsejongi</name>
    <dbReference type="NCBI Taxonomy" id="1678728"/>
    <lineage>
        <taxon>Bacteria</taxon>
        <taxon>Pseudomonadati</taxon>
        <taxon>Bacteroidota</taxon>
        <taxon>Flavobacteriia</taxon>
        <taxon>Flavobacteriales</taxon>
        <taxon>Flavobacteriaceae</taxon>
        <taxon>Flavobacterium</taxon>
    </lineage>
</organism>
<dbReference type="GO" id="GO:0019148">
    <property type="term" value="F:D-cysteine desulfhydrase activity"/>
    <property type="evidence" value="ECO:0007669"/>
    <property type="project" value="TreeGrafter"/>
</dbReference>
<sequence>MVLAEIPNQLIDFPNHGVFLHIKREDTIHEFISGNKYRKLKYNILAAQESGAKRLLTFGGAYSNHIAAVAAAGKYYGFETIGVIRGEELASEITQNPTLAFAAACGMQFQFVSRSDYRQKDQTDFLEPLQEKWGMAYVIPEGGTNILAVKGCEEILTDKDGDFDYICCAVGTGGTIAGLINSSVMHQQVLGFPALKGEFLKEEIEKFAKNDRWMLVNDYHFGGYGKVTPELIAFINDFYNQNKIPLDPIYTGKMVFGVIDLITKGFFPKDSKILMIHTGGLQGIAGMNKKLQTKKLPILNVNA</sequence>
<reference evidence="7 8" key="1">
    <citation type="submission" date="2017-04" db="EMBL/GenBank/DDBJ databases">
        <title>Complete genome sequence of Flavobacterium kingsejong AJ004.</title>
        <authorList>
            <person name="Lee P.C."/>
        </authorList>
    </citation>
    <scope>NUCLEOTIDE SEQUENCE [LARGE SCALE GENOMIC DNA]</scope>
    <source>
        <strain evidence="7 8">AJ004</strain>
    </source>
</reference>
<dbReference type="SUPFAM" id="SSF53686">
    <property type="entry name" value="Tryptophan synthase beta subunit-like PLP-dependent enzymes"/>
    <property type="match status" value="1"/>
</dbReference>
<feature type="active site" description="Nucleophile" evidence="4">
    <location>
        <position position="63"/>
    </location>
</feature>
<dbReference type="InterPro" id="IPR036052">
    <property type="entry name" value="TrpB-like_PALP_sf"/>
</dbReference>
<protein>
    <submittedName>
        <fullName evidence="7">1-aminocyclopropane-1-carboxylate deaminase</fullName>
    </submittedName>
</protein>
<evidence type="ECO:0000256" key="3">
    <source>
        <dbReference type="ARBA" id="ARBA00022898"/>
    </source>
</evidence>
<comment type="cofactor">
    <cofactor evidence="1">
        <name>pyridoxal 5'-phosphate</name>
        <dbReference type="ChEBI" id="CHEBI:597326"/>
    </cofactor>
</comment>
<feature type="domain" description="Tryptophan synthase beta chain-like PALP" evidence="6">
    <location>
        <begin position="13"/>
        <end position="279"/>
    </location>
</feature>
<name>A0A2S1LJD4_9FLAO</name>
<dbReference type="Proteomes" id="UP000244677">
    <property type="component" value="Chromosome"/>
</dbReference>
<dbReference type="PIRSF" id="PIRSF006278">
    <property type="entry name" value="ACCD_DCysDesulf"/>
    <property type="match status" value="1"/>
</dbReference>
<gene>
    <name evidence="7" type="ORF">FK004_00335</name>
</gene>
<dbReference type="RefSeq" id="WP_170108533.1">
    <property type="nucleotide sequence ID" value="NZ_CP020919.1"/>
</dbReference>
<dbReference type="AlphaFoldDB" id="A0A2S1LJD4"/>
<dbReference type="Pfam" id="PF00291">
    <property type="entry name" value="PALP"/>
    <property type="match status" value="1"/>
</dbReference>
<evidence type="ECO:0000259" key="6">
    <source>
        <dbReference type="Pfam" id="PF00291"/>
    </source>
</evidence>